<dbReference type="SUPFAM" id="SSF54403">
    <property type="entry name" value="Cystatin/monellin"/>
    <property type="match status" value="1"/>
</dbReference>
<dbReference type="EMBL" id="KN664046">
    <property type="protein sequence ID" value="KHN11033.1"/>
    <property type="molecule type" value="Genomic_DNA"/>
</dbReference>
<protein>
    <submittedName>
        <fullName evidence="6">Cysteine proteinase inhibitor 1</fullName>
    </submittedName>
</protein>
<dbReference type="AlphaFoldDB" id="A0A0B2RDZ6"/>
<evidence type="ECO:0000313" key="5">
    <source>
        <dbReference type="EMBL" id="KHN11033.1"/>
    </source>
</evidence>
<dbReference type="EMBL" id="KN656873">
    <property type="protein sequence ID" value="KHN22804.1"/>
    <property type="molecule type" value="Genomic_DNA"/>
</dbReference>
<feature type="signal peptide" evidence="3">
    <location>
        <begin position="1"/>
        <end position="17"/>
    </location>
</feature>
<dbReference type="GO" id="GO:0004869">
    <property type="term" value="F:cysteine-type endopeptidase inhibitor activity"/>
    <property type="evidence" value="ECO:0007669"/>
    <property type="project" value="UniProtKB-KW"/>
</dbReference>
<keyword evidence="2" id="KW-0789">Thiol protease inhibitor</keyword>
<dbReference type="InterPro" id="IPR018073">
    <property type="entry name" value="Prot_inh_cystat_CS"/>
</dbReference>
<dbReference type="CDD" id="cd00042">
    <property type="entry name" value="CY"/>
    <property type="match status" value="1"/>
</dbReference>
<dbReference type="Gramene" id="XM_028324783.1">
    <property type="protein sequence ID" value="XP_028180584.1"/>
    <property type="gene ID" value="LOC114367593"/>
</dbReference>
<evidence type="ECO:0000313" key="6">
    <source>
        <dbReference type="EMBL" id="KHN11034.1"/>
    </source>
</evidence>
<dbReference type="EMBL" id="QZWG01000009">
    <property type="protein sequence ID" value="RZB91573.1"/>
    <property type="molecule type" value="Genomic_DNA"/>
</dbReference>
<dbReference type="Gramene" id="XM_028334637.1">
    <property type="protein sequence ID" value="XP_028190438.1"/>
    <property type="gene ID" value="LOC114376487"/>
</dbReference>
<dbReference type="PANTHER" id="PTHR47364">
    <property type="entry name" value="CYSTEINE PROTEINASE INHIBITOR 5"/>
    <property type="match status" value="1"/>
</dbReference>
<dbReference type="PANTHER" id="PTHR47364:SF2">
    <property type="entry name" value="CYSTEINE PROTEINASE INHIBITOR 5"/>
    <property type="match status" value="1"/>
</dbReference>
<proteinExistence type="predicted"/>
<dbReference type="Proteomes" id="UP000289340">
    <property type="component" value="Chromosome 11"/>
</dbReference>
<keyword evidence="3" id="KW-0732">Signal</keyword>
<reference evidence="8 10" key="2">
    <citation type="submission" date="2018-09" db="EMBL/GenBank/DDBJ databases">
        <title>A high-quality reference genome of wild soybean provides a powerful tool to mine soybean genomes.</title>
        <authorList>
            <person name="Xie M."/>
            <person name="Chung C.Y.L."/>
            <person name="Li M.-W."/>
            <person name="Wong F.-L."/>
            <person name="Chan T.-F."/>
            <person name="Lam H.-M."/>
        </authorList>
    </citation>
    <scope>NUCLEOTIDE SEQUENCE [LARGE SCALE GENOMIC DNA]</scope>
    <source>
        <strain evidence="10">cv. W05</strain>
        <tissue evidence="8">Hypocotyl of etiolated seedlings</tissue>
    </source>
</reference>
<dbReference type="PROSITE" id="PS00287">
    <property type="entry name" value="CYSTATIN"/>
    <property type="match status" value="1"/>
</dbReference>
<keyword evidence="10" id="KW-1185">Reference proteome</keyword>
<keyword evidence="1" id="KW-0646">Protease inhibitor</keyword>
<accession>A0A0B2RDZ6</accession>
<evidence type="ECO:0000313" key="9">
    <source>
        <dbReference type="EMBL" id="RZB91573.1"/>
    </source>
</evidence>
<feature type="domain" description="Cystatin" evidence="4">
    <location>
        <begin position="23"/>
        <end position="112"/>
    </location>
</feature>
<dbReference type="EMBL" id="KN664046">
    <property type="protein sequence ID" value="KHN11034.1"/>
    <property type="molecule type" value="Genomic_DNA"/>
</dbReference>
<dbReference type="Gene3D" id="3.10.450.10">
    <property type="match status" value="1"/>
</dbReference>
<organism evidence="6">
    <name type="scientific">Glycine soja</name>
    <name type="common">Wild soybean</name>
    <dbReference type="NCBI Taxonomy" id="3848"/>
    <lineage>
        <taxon>Eukaryota</taxon>
        <taxon>Viridiplantae</taxon>
        <taxon>Streptophyta</taxon>
        <taxon>Embryophyta</taxon>
        <taxon>Tracheophyta</taxon>
        <taxon>Spermatophyta</taxon>
        <taxon>Magnoliopsida</taxon>
        <taxon>eudicotyledons</taxon>
        <taxon>Gunneridae</taxon>
        <taxon>Pentapetalae</taxon>
        <taxon>rosids</taxon>
        <taxon>fabids</taxon>
        <taxon>Fabales</taxon>
        <taxon>Fabaceae</taxon>
        <taxon>Papilionoideae</taxon>
        <taxon>50 kb inversion clade</taxon>
        <taxon>NPAAA clade</taxon>
        <taxon>indigoferoid/millettioid clade</taxon>
        <taxon>Phaseoleae</taxon>
        <taxon>Glycine</taxon>
        <taxon>Glycine subgen. Soja</taxon>
    </lineage>
</organism>
<evidence type="ECO:0000313" key="7">
    <source>
        <dbReference type="EMBL" id="KHN22804.1"/>
    </source>
</evidence>
<dbReference type="SMART" id="SM00043">
    <property type="entry name" value="CY"/>
    <property type="match status" value="1"/>
</dbReference>
<dbReference type="Proteomes" id="UP000289340">
    <property type="component" value="Chromosome 9"/>
</dbReference>
<evidence type="ECO:0000256" key="3">
    <source>
        <dbReference type="SAM" id="SignalP"/>
    </source>
</evidence>
<dbReference type="SMR" id="A0A0B2RDZ6"/>
<evidence type="ECO:0000259" key="4">
    <source>
        <dbReference type="SMART" id="SM00043"/>
    </source>
</evidence>
<evidence type="ECO:0000256" key="1">
    <source>
        <dbReference type="ARBA" id="ARBA00022690"/>
    </source>
</evidence>
<evidence type="ECO:0000313" key="10">
    <source>
        <dbReference type="Proteomes" id="UP000289340"/>
    </source>
</evidence>
<reference evidence="6" key="1">
    <citation type="submission" date="2014-07" db="EMBL/GenBank/DDBJ databases">
        <title>Identification of a novel salt tolerance gene in wild soybean by whole-genome sequencing.</title>
        <authorList>
            <person name="Lam H.-M."/>
            <person name="Qi X."/>
            <person name="Li M.-W."/>
            <person name="Liu X."/>
            <person name="Xie M."/>
            <person name="Ni M."/>
            <person name="Xu X."/>
        </authorList>
    </citation>
    <scope>NUCLEOTIDE SEQUENCE [LARGE SCALE GENOMIC DNA]</scope>
    <source>
        <tissue evidence="6">Root</tissue>
    </source>
</reference>
<evidence type="ECO:0000256" key="2">
    <source>
        <dbReference type="ARBA" id="ARBA00022704"/>
    </source>
</evidence>
<dbReference type="InterPro" id="IPR046350">
    <property type="entry name" value="Cystatin_sf"/>
</dbReference>
<dbReference type="Pfam" id="PF16845">
    <property type="entry name" value="SQAPI"/>
    <property type="match status" value="1"/>
</dbReference>
<dbReference type="InterPro" id="IPR000010">
    <property type="entry name" value="Cystatin_dom"/>
</dbReference>
<evidence type="ECO:0000313" key="8">
    <source>
        <dbReference type="EMBL" id="RZB84425.1"/>
    </source>
</evidence>
<gene>
    <name evidence="9" type="ORF">D0Y65_023820</name>
    <name evidence="8" type="ORF">D0Y65_032661</name>
    <name evidence="7" type="ORF">glysoja_026772</name>
    <name evidence="5" type="ORF">glysoja_044450</name>
    <name evidence="6" type="ORF">glysoja_044451</name>
</gene>
<dbReference type="EMBL" id="QZWG01000011">
    <property type="protein sequence ID" value="RZB84425.1"/>
    <property type="molecule type" value="Genomic_DNA"/>
</dbReference>
<name>A0A0B2RDZ6_GLYSO</name>
<feature type="chain" id="PRO_5010893510" evidence="3">
    <location>
        <begin position="18"/>
        <end position="114"/>
    </location>
</feature>
<sequence>MRHHCLLLLSLVLVSYAARRSESALGGWSPIKDVNDSHVAEIANYAVSEYDKRSGAKLTLVKVSKGETQVVAGTNYRLVLKVKNGSTTASYQATVLEKPWLHFRNLTSFKPLRS</sequence>
<dbReference type="Proteomes" id="UP000053555">
    <property type="component" value="Unassembled WGS sequence"/>
</dbReference>